<name>A0A3A8Q4V5_9BACT</name>
<sequence>MGNEGTPPDDGGDEKNIFAKELAPPPSIWLRKGTWLGLVFVMMVGAFIWLQGGEDRALDAMAPSQREALFTETRDEFRLLCLADGGASRWPKKCANHAAFLTRFSECDAACRAEVGPFLPQPSR</sequence>
<keyword evidence="1" id="KW-1133">Transmembrane helix</keyword>
<organism evidence="2 3">
    <name type="scientific">Corallococcus interemptor</name>
    <dbReference type="NCBI Taxonomy" id="2316720"/>
    <lineage>
        <taxon>Bacteria</taxon>
        <taxon>Pseudomonadati</taxon>
        <taxon>Myxococcota</taxon>
        <taxon>Myxococcia</taxon>
        <taxon>Myxococcales</taxon>
        <taxon>Cystobacterineae</taxon>
        <taxon>Myxococcaceae</taxon>
        <taxon>Corallococcus</taxon>
    </lineage>
</organism>
<reference evidence="3" key="1">
    <citation type="submission" date="2018-09" db="EMBL/GenBank/DDBJ databases">
        <authorList>
            <person name="Livingstone P.G."/>
            <person name="Whitworth D.E."/>
        </authorList>
    </citation>
    <scope>NUCLEOTIDE SEQUENCE [LARGE SCALE GENOMIC DNA]</scope>
    <source>
        <strain evidence="3">AB047A</strain>
    </source>
</reference>
<evidence type="ECO:0000313" key="2">
    <source>
        <dbReference type="EMBL" id="RKH63727.1"/>
    </source>
</evidence>
<protein>
    <submittedName>
        <fullName evidence="2">Uncharacterized protein</fullName>
    </submittedName>
</protein>
<evidence type="ECO:0000256" key="1">
    <source>
        <dbReference type="SAM" id="Phobius"/>
    </source>
</evidence>
<keyword evidence="1" id="KW-0812">Transmembrane</keyword>
<keyword evidence="3" id="KW-1185">Reference proteome</keyword>
<feature type="transmembrane region" description="Helical" evidence="1">
    <location>
        <begin position="33"/>
        <end position="50"/>
    </location>
</feature>
<proteinExistence type="predicted"/>
<evidence type="ECO:0000313" key="3">
    <source>
        <dbReference type="Proteomes" id="UP000282656"/>
    </source>
</evidence>
<dbReference type="Proteomes" id="UP000282656">
    <property type="component" value="Unassembled WGS sequence"/>
</dbReference>
<gene>
    <name evidence="2" type="ORF">D7X96_27255</name>
</gene>
<keyword evidence="1" id="KW-0472">Membrane</keyword>
<accession>A0A3A8Q4V5</accession>
<dbReference type="EMBL" id="RAWM01000093">
    <property type="protein sequence ID" value="RKH63727.1"/>
    <property type="molecule type" value="Genomic_DNA"/>
</dbReference>
<dbReference type="OrthoDB" id="5383378at2"/>
<dbReference type="AlphaFoldDB" id="A0A3A8Q4V5"/>
<comment type="caution">
    <text evidence="2">The sequence shown here is derived from an EMBL/GenBank/DDBJ whole genome shotgun (WGS) entry which is preliminary data.</text>
</comment>
<dbReference type="RefSeq" id="WP_120550781.1">
    <property type="nucleotide sequence ID" value="NZ_RAWM01000093.1"/>
</dbReference>